<name>A0A9D2G1S7_9LACT</name>
<gene>
    <name evidence="1" type="ORF">H9808_02560</name>
</gene>
<sequence>MPRKQSINGEREITLSFLRGDINDKFIADIETGWTAQFKGDKYHLFNEREDQHGNKEFDAVLDFFHHFNGRWHM</sequence>
<reference evidence="1" key="2">
    <citation type="submission" date="2021-04" db="EMBL/GenBank/DDBJ databases">
        <authorList>
            <person name="Gilroy R."/>
        </authorList>
    </citation>
    <scope>NUCLEOTIDE SEQUENCE</scope>
    <source>
        <strain evidence="1">CHK169-4300</strain>
    </source>
</reference>
<feature type="non-terminal residue" evidence="1">
    <location>
        <position position="74"/>
    </location>
</feature>
<accession>A0A9D2G1S7</accession>
<evidence type="ECO:0000313" key="1">
    <source>
        <dbReference type="EMBL" id="HIZ70632.1"/>
    </source>
</evidence>
<dbReference type="AlphaFoldDB" id="A0A9D2G1S7"/>
<organism evidence="1 2">
    <name type="scientific">Candidatus Atopostipes pullistercoris</name>
    <dbReference type="NCBI Taxonomy" id="2838467"/>
    <lineage>
        <taxon>Bacteria</taxon>
        <taxon>Bacillati</taxon>
        <taxon>Bacillota</taxon>
        <taxon>Bacilli</taxon>
        <taxon>Lactobacillales</taxon>
        <taxon>Carnobacteriaceae</taxon>
        <taxon>Atopostipes</taxon>
    </lineage>
</organism>
<evidence type="ECO:0000313" key="2">
    <source>
        <dbReference type="Proteomes" id="UP000824106"/>
    </source>
</evidence>
<reference evidence="1" key="1">
    <citation type="journal article" date="2021" name="PeerJ">
        <title>Extensive microbial diversity within the chicken gut microbiome revealed by metagenomics and culture.</title>
        <authorList>
            <person name="Gilroy R."/>
            <person name="Ravi A."/>
            <person name="Getino M."/>
            <person name="Pursley I."/>
            <person name="Horton D.L."/>
            <person name="Alikhan N.F."/>
            <person name="Baker D."/>
            <person name="Gharbi K."/>
            <person name="Hall N."/>
            <person name="Watson M."/>
            <person name="Adriaenssens E.M."/>
            <person name="Foster-Nyarko E."/>
            <person name="Jarju S."/>
            <person name="Secka A."/>
            <person name="Antonio M."/>
            <person name="Oren A."/>
            <person name="Chaudhuri R.R."/>
            <person name="La Ragione R."/>
            <person name="Hildebrand F."/>
            <person name="Pallen M.J."/>
        </authorList>
    </citation>
    <scope>NUCLEOTIDE SEQUENCE</scope>
    <source>
        <strain evidence="1">CHK169-4300</strain>
    </source>
</reference>
<comment type="caution">
    <text evidence="1">The sequence shown here is derived from an EMBL/GenBank/DDBJ whole genome shotgun (WGS) entry which is preliminary data.</text>
</comment>
<dbReference type="EMBL" id="DXAZ01000036">
    <property type="protein sequence ID" value="HIZ70632.1"/>
    <property type="molecule type" value="Genomic_DNA"/>
</dbReference>
<protein>
    <submittedName>
        <fullName evidence="1">Uncharacterized protein</fullName>
    </submittedName>
</protein>
<dbReference type="Proteomes" id="UP000824106">
    <property type="component" value="Unassembled WGS sequence"/>
</dbReference>
<proteinExistence type="predicted"/>